<name>A0A9J6QUI1_9FIRM</name>
<sequence>MCETEKDVVGNIISNYRQNEMAIVEQLAFKVDNHGTTIGGFREDIWRKMFQQIIPKKFVIEQSVFIIDSNGKVSREVDLAIFDETYTPYIFRYGRIKFIPIEAVAVVVECKSTSMDDDTLSKWAASITNLTTSLESYTRVAGRIIVGKEEKNSTQTQTRPLRILCCLNTDNVNVLLENGEMLFDVIIKTSLQKSGLLKIEFDKNKKNLQDWYLALNHADWQKTDREINEGTGLEDIKLEDYAVEGVSLLSFNLQLNQLLMLINNPIPFPHMAYAKMFNRHSKGGKTHE</sequence>
<dbReference type="Pfam" id="PF20247">
    <property type="entry name" value="DUF6602"/>
    <property type="match status" value="1"/>
</dbReference>
<evidence type="ECO:0000313" key="3">
    <source>
        <dbReference type="Proteomes" id="UP001065549"/>
    </source>
</evidence>
<proteinExistence type="predicted"/>
<evidence type="ECO:0000259" key="1">
    <source>
        <dbReference type="Pfam" id="PF20247"/>
    </source>
</evidence>
<gene>
    <name evidence="2" type="ORF">OBO34_09000</name>
</gene>
<dbReference type="CDD" id="cd21173">
    <property type="entry name" value="NucC-like"/>
    <property type="match status" value="1"/>
</dbReference>
<dbReference type="EMBL" id="JAOSHN010000003">
    <property type="protein sequence ID" value="MCU7378495.1"/>
    <property type="molecule type" value="Genomic_DNA"/>
</dbReference>
<comment type="caution">
    <text evidence="2">The sequence shown here is derived from an EMBL/GenBank/DDBJ whole genome shotgun (WGS) entry which is preliminary data.</text>
</comment>
<organism evidence="2 3">
    <name type="scientific">Hominibacterium faecale</name>
    <dbReference type="NCBI Taxonomy" id="2839743"/>
    <lineage>
        <taxon>Bacteria</taxon>
        <taxon>Bacillati</taxon>
        <taxon>Bacillota</taxon>
        <taxon>Clostridia</taxon>
        <taxon>Peptostreptococcales</taxon>
        <taxon>Anaerovoracaceae</taxon>
        <taxon>Hominibacterium</taxon>
    </lineage>
</organism>
<feature type="domain" description="DUF6602" evidence="1">
    <location>
        <begin position="33"/>
        <end position="127"/>
    </location>
</feature>
<keyword evidence="3" id="KW-1185">Reference proteome</keyword>
<protein>
    <recommendedName>
        <fullName evidence="1">DUF6602 domain-containing protein</fullName>
    </recommendedName>
</protein>
<accession>A0A9J6QUI1</accession>
<dbReference type="RefSeq" id="WP_253019910.1">
    <property type="nucleotide sequence ID" value="NZ_JAOSHN010000003.1"/>
</dbReference>
<dbReference type="InterPro" id="IPR046537">
    <property type="entry name" value="DUF6602"/>
</dbReference>
<dbReference type="AlphaFoldDB" id="A0A9J6QUI1"/>
<dbReference type="Proteomes" id="UP001065549">
    <property type="component" value="Unassembled WGS sequence"/>
</dbReference>
<reference evidence="2" key="1">
    <citation type="submission" date="2022-09" db="EMBL/GenBank/DDBJ databases">
        <title>Culturomic study of gut microbiota in children with autism spectrum disorder.</title>
        <authorList>
            <person name="Efimov B.A."/>
            <person name="Chaplin A.V."/>
            <person name="Sokolova S.R."/>
            <person name="Pikina A.P."/>
            <person name="Korzhanova M."/>
            <person name="Belova V."/>
            <person name="Korostin D."/>
        </authorList>
    </citation>
    <scope>NUCLEOTIDE SEQUENCE</scope>
    <source>
        <strain evidence="2">ASD5510</strain>
    </source>
</reference>
<evidence type="ECO:0000313" key="2">
    <source>
        <dbReference type="EMBL" id="MCU7378495.1"/>
    </source>
</evidence>